<keyword evidence="2" id="KW-1185">Reference proteome</keyword>
<proteinExistence type="predicted"/>
<dbReference type="OrthoDB" id="4743193at2759"/>
<evidence type="ECO:0000313" key="1">
    <source>
        <dbReference type="EMBL" id="KIO07253.1"/>
    </source>
</evidence>
<dbReference type="EMBL" id="KN831960">
    <property type="protein sequence ID" value="KIO07253.1"/>
    <property type="molecule type" value="Genomic_DNA"/>
</dbReference>
<reference evidence="1 2" key="1">
    <citation type="submission" date="2014-04" db="EMBL/GenBank/DDBJ databases">
        <authorList>
            <consortium name="DOE Joint Genome Institute"/>
            <person name="Kuo A."/>
            <person name="Kohler A."/>
            <person name="Costa M.D."/>
            <person name="Nagy L.G."/>
            <person name="Floudas D."/>
            <person name="Copeland A."/>
            <person name="Barry K.W."/>
            <person name="Cichocki N."/>
            <person name="Veneault-Fourrey C."/>
            <person name="LaButti K."/>
            <person name="Lindquist E.A."/>
            <person name="Lipzen A."/>
            <person name="Lundell T."/>
            <person name="Morin E."/>
            <person name="Murat C."/>
            <person name="Sun H."/>
            <person name="Tunlid A."/>
            <person name="Henrissat B."/>
            <person name="Grigoriev I.V."/>
            <person name="Hibbett D.S."/>
            <person name="Martin F."/>
            <person name="Nordberg H.P."/>
            <person name="Cantor M.N."/>
            <person name="Hua S.X."/>
        </authorList>
    </citation>
    <scope>NUCLEOTIDE SEQUENCE [LARGE SCALE GENOMIC DNA]</scope>
    <source>
        <strain evidence="1 2">Marx 270</strain>
    </source>
</reference>
<dbReference type="InParanoid" id="A0A0C3JDV9"/>
<dbReference type="HOGENOM" id="CLU_009487_2_1_1"/>
<dbReference type="AlphaFoldDB" id="A0A0C3JDV9"/>
<sequence>KMAAEGCRLHFDAAHAKVEQLEEFNMDVLAQKMKQSAPYLWETLGTVLSICAAGMKGTAEVEDMVGEGDKDEYWDVLNGCDMRKGQPTQALKKVVIISILVQNTNQWANYLQSMLGIFLQSAHNPQKVVETLAHMGLSISMASINSTIVSLSRESHCAIKALRHMLLAAYAYDNFDVDLKTSDQQVEKSLDTLKHLTSSLLFPLQHRMTLDDLWCSHMLWEQSIYKIHEREPAAQRHGKTYRDLLKLHLERPGGISC</sequence>
<evidence type="ECO:0000313" key="2">
    <source>
        <dbReference type="Proteomes" id="UP000054217"/>
    </source>
</evidence>
<dbReference type="Proteomes" id="UP000054217">
    <property type="component" value="Unassembled WGS sequence"/>
</dbReference>
<name>A0A0C3JDV9_PISTI</name>
<organism evidence="1 2">
    <name type="scientific">Pisolithus tinctorius Marx 270</name>
    <dbReference type="NCBI Taxonomy" id="870435"/>
    <lineage>
        <taxon>Eukaryota</taxon>
        <taxon>Fungi</taxon>
        <taxon>Dikarya</taxon>
        <taxon>Basidiomycota</taxon>
        <taxon>Agaricomycotina</taxon>
        <taxon>Agaricomycetes</taxon>
        <taxon>Agaricomycetidae</taxon>
        <taxon>Boletales</taxon>
        <taxon>Sclerodermatineae</taxon>
        <taxon>Pisolithaceae</taxon>
        <taxon>Pisolithus</taxon>
    </lineage>
</organism>
<feature type="non-terminal residue" evidence="1">
    <location>
        <position position="1"/>
    </location>
</feature>
<accession>A0A0C3JDV9</accession>
<reference evidence="2" key="2">
    <citation type="submission" date="2015-01" db="EMBL/GenBank/DDBJ databases">
        <title>Evolutionary Origins and Diversification of the Mycorrhizal Mutualists.</title>
        <authorList>
            <consortium name="DOE Joint Genome Institute"/>
            <consortium name="Mycorrhizal Genomics Consortium"/>
            <person name="Kohler A."/>
            <person name="Kuo A."/>
            <person name="Nagy L.G."/>
            <person name="Floudas D."/>
            <person name="Copeland A."/>
            <person name="Barry K.W."/>
            <person name="Cichocki N."/>
            <person name="Veneault-Fourrey C."/>
            <person name="LaButti K."/>
            <person name="Lindquist E.A."/>
            <person name="Lipzen A."/>
            <person name="Lundell T."/>
            <person name="Morin E."/>
            <person name="Murat C."/>
            <person name="Riley R."/>
            <person name="Ohm R."/>
            <person name="Sun H."/>
            <person name="Tunlid A."/>
            <person name="Henrissat B."/>
            <person name="Grigoriev I.V."/>
            <person name="Hibbett D.S."/>
            <person name="Martin F."/>
        </authorList>
    </citation>
    <scope>NUCLEOTIDE SEQUENCE [LARGE SCALE GENOMIC DNA]</scope>
    <source>
        <strain evidence="2">Marx 270</strain>
    </source>
</reference>
<protein>
    <submittedName>
        <fullName evidence="1">Uncharacterized protein</fullName>
    </submittedName>
</protein>
<gene>
    <name evidence="1" type="ORF">M404DRAFT_136261</name>
</gene>
<dbReference type="STRING" id="870435.A0A0C3JDV9"/>